<evidence type="ECO:0000256" key="2">
    <source>
        <dbReference type="ARBA" id="ARBA00009116"/>
    </source>
</evidence>
<comment type="subcellular location">
    <subcellularLocation>
        <location evidence="1">Mitochondrion</location>
    </subcellularLocation>
</comment>
<evidence type="ECO:0000313" key="5">
    <source>
        <dbReference type="EMBL" id="CAE2246460.1"/>
    </source>
</evidence>
<gene>
    <name evidence="5" type="ORF">OAUR00152_LOCUS19009</name>
</gene>
<keyword evidence="4" id="KW-0496">Mitochondrion</keyword>
<evidence type="ECO:0008006" key="6">
    <source>
        <dbReference type="Google" id="ProtNLM"/>
    </source>
</evidence>
<reference evidence="5" key="1">
    <citation type="submission" date="2021-01" db="EMBL/GenBank/DDBJ databases">
        <authorList>
            <person name="Corre E."/>
            <person name="Pelletier E."/>
            <person name="Niang G."/>
            <person name="Scheremetjew M."/>
            <person name="Finn R."/>
            <person name="Kale V."/>
            <person name="Holt S."/>
            <person name="Cochrane G."/>
            <person name="Meng A."/>
            <person name="Brown T."/>
            <person name="Cohen L."/>
        </authorList>
    </citation>
    <scope>NUCLEOTIDE SEQUENCE</scope>
    <source>
        <strain evidence="5">Isolate 1302-5</strain>
    </source>
</reference>
<accession>A0A7S4MVI2</accession>
<organism evidence="5">
    <name type="scientific">Odontella aurita</name>
    <dbReference type="NCBI Taxonomy" id="265563"/>
    <lineage>
        <taxon>Eukaryota</taxon>
        <taxon>Sar</taxon>
        <taxon>Stramenopiles</taxon>
        <taxon>Ochrophyta</taxon>
        <taxon>Bacillariophyta</taxon>
        <taxon>Mediophyceae</taxon>
        <taxon>Biddulphiophycidae</taxon>
        <taxon>Eupodiscales</taxon>
        <taxon>Odontellaceae</taxon>
        <taxon>Odontella</taxon>
    </lineage>
</organism>
<name>A0A7S4MVI2_9STRA</name>
<evidence type="ECO:0000256" key="1">
    <source>
        <dbReference type="ARBA" id="ARBA00004173"/>
    </source>
</evidence>
<sequence>MTVASLSHTARAISGRAIRQNVHCQVFDNSRRSLSFSFAGPRKLEEIMKTELLEGKSASEVSDIWMTYHEGKDKTHGLIMLGKDSLDVLERAKQCPYFVQPVFRDEGYFMLVSQFQGPSHFLMAYLEDYKMDPARAQPLLTFSVFDDLAKKLDLGLIRCDILNKGVEDDEGRKIVNSMLDAYKKDEEYFKVKAFNETPDSFDLDDYISCQNQRWKQDEGEVATPP</sequence>
<evidence type="ECO:0000256" key="4">
    <source>
        <dbReference type="ARBA" id="ARBA00023128"/>
    </source>
</evidence>
<proteinExistence type="inferred from homology"/>
<dbReference type="Pfam" id="PF06644">
    <property type="entry name" value="ATP11"/>
    <property type="match status" value="1"/>
</dbReference>
<dbReference type="PANTHER" id="PTHR13126">
    <property type="entry name" value="CHAPERONE ATP11"/>
    <property type="match status" value="1"/>
</dbReference>
<dbReference type="EMBL" id="HBKQ01028076">
    <property type="protein sequence ID" value="CAE2246460.1"/>
    <property type="molecule type" value="Transcribed_RNA"/>
</dbReference>
<dbReference type="GO" id="GO:0033615">
    <property type="term" value="P:mitochondrial proton-transporting ATP synthase complex assembly"/>
    <property type="evidence" value="ECO:0007669"/>
    <property type="project" value="TreeGrafter"/>
</dbReference>
<protein>
    <recommendedName>
        <fullName evidence="6">ATP synthase mitochondrial F1 complex assembly factor 1</fullName>
    </recommendedName>
</protein>
<dbReference type="PANTHER" id="PTHR13126:SF0">
    <property type="entry name" value="ATP SYNTHASE MITOCHONDRIAL F1 COMPLEX ASSEMBLY FACTOR 1"/>
    <property type="match status" value="1"/>
</dbReference>
<dbReference type="AlphaFoldDB" id="A0A7S4MVI2"/>
<keyword evidence="3" id="KW-0809">Transit peptide</keyword>
<comment type="similarity">
    <text evidence="2">Belongs to the ATP11 family.</text>
</comment>
<dbReference type="GO" id="GO:0005739">
    <property type="term" value="C:mitochondrion"/>
    <property type="evidence" value="ECO:0007669"/>
    <property type="project" value="UniProtKB-SubCell"/>
</dbReference>
<dbReference type="InterPro" id="IPR010591">
    <property type="entry name" value="ATP11"/>
</dbReference>
<evidence type="ECO:0000256" key="3">
    <source>
        <dbReference type="ARBA" id="ARBA00022946"/>
    </source>
</evidence>